<comment type="caution">
    <text evidence="1">The sequence shown here is derived from an EMBL/GenBank/DDBJ whole genome shotgun (WGS) entry which is preliminary data.</text>
</comment>
<gene>
    <name evidence="1" type="ORF">FGIG_09398</name>
</gene>
<dbReference type="EMBL" id="SUNJ01005619">
    <property type="protein sequence ID" value="TPP63475.1"/>
    <property type="molecule type" value="Genomic_DNA"/>
</dbReference>
<accession>A0A504YS66</accession>
<evidence type="ECO:0000313" key="1">
    <source>
        <dbReference type="EMBL" id="TPP63475.1"/>
    </source>
</evidence>
<reference evidence="1 2" key="1">
    <citation type="submission" date="2019-04" db="EMBL/GenBank/DDBJ databases">
        <title>Annotation for the trematode Fasciola gigantica.</title>
        <authorList>
            <person name="Choi Y.-J."/>
        </authorList>
    </citation>
    <scope>NUCLEOTIDE SEQUENCE [LARGE SCALE GENOMIC DNA]</scope>
    <source>
        <strain evidence="1">Uganda_cow_1</strain>
    </source>
</reference>
<organism evidence="1 2">
    <name type="scientific">Fasciola gigantica</name>
    <name type="common">Giant liver fluke</name>
    <dbReference type="NCBI Taxonomy" id="46835"/>
    <lineage>
        <taxon>Eukaryota</taxon>
        <taxon>Metazoa</taxon>
        <taxon>Spiralia</taxon>
        <taxon>Lophotrochozoa</taxon>
        <taxon>Platyhelminthes</taxon>
        <taxon>Trematoda</taxon>
        <taxon>Digenea</taxon>
        <taxon>Plagiorchiida</taxon>
        <taxon>Echinostomata</taxon>
        <taxon>Echinostomatoidea</taxon>
        <taxon>Fasciolidae</taxon>
        <taxon>Fasciola</taxon>
    </lineage>
</organism>
<sequence length="103" mass="12214">MKIYKRRNIGKFTIQLSRITVKRYSPRMRFALRSMTTVIMFAVILLQCSQWTVQARRLTRPEEALNSIVYDQLRYPDLDEFEEAYRAANSGPIKRAVRLMRLG</sequence>
<dbReference type="OrthoDB" id="10525473at2759"/>
<dbReference type="Proteomes" id="UP000316759">
    <property type="component" value="Unassembled WGS sequence"/>
</dbReference>
<name>A0A504YS66_FASGI</name>
<protein>
    <submittedName>
        <fullName evidence="1">Uncharacterized protein</fullName>
    </submittedName>
</protein>
<proteinExistence type="predicted"/>
<evidence type="ECO:0000313" key="2">
    <source>
        <dbReference type="Proteomes" id="UP000316759"/>
    </source>
</evidence>
<keyword evidence="2" id="KW-1185">Reference proteome</keyword>
<dbReference type="AlphaFoldDB" id="A0A504YS66"/>